<evidence type="ECO:0000313" key="5">
    <source>
        <dbReference type="EMBL" id="GAA0874619.1"/>
    </source>
</evidence>
<protein>
    <submittedName>
        <fullName evidence="5">AsmA-like C-terminal region-containing protein</fullName>
    </submittedName>
</protein>
<feature type="domain" description="AsmA" evidence="4">
    <location>
        <begin position="16"/>
        <end position="659"/>
    </location>
</feature>
<keyword evidence="3" id="KW-1133">Transmembrane helix</keyword>
<dbReference type="PANTHER" id="PTHR30441">
    <property type="entry name" value="DUF748 DOMAIN-CONTAINING PROTEIN"/>
    <property type="match status" value="1"/>
</dbReference>
<dbReference type="Proteomes" id="UP001501126">
    <property type="component" value="Unassembled WGS sequence"/>
</dbReference>
<dbReference type="InterPro" id="IPR007844">
    <property type="entry name" value="AsmA"/>
</dbReference>
<reference evidence="5 6" key="1">
    <citation type="journal article" date="2019" name="Int. J. Syst. Evol. Microbiol.">
        <title>The Global Catalogue of Microorganisms (GCM) 10K type strain sequencing project: providing services to taxonomists for standard genome sequencing and annotation.</title>
        <authorList>
            <consortium name="The Broad Institute Genomics Platform"/>
            <consortium name="The Broad Institute Genome Sequencing Center for Infectious Disease"/>
            <person name="Wu L."/>
            <person name="Ma J."/>
        </authorList>
    </citation>
    <scope>NUCLEOTIDE SEQUENCE [LARGE SCALE GENOMIC DNA]</scope>
    <source>
        <strain evidence="5 6">JCM 16083</strain>
    </source>
</reference>
<dbReference type="CDD" id="cd06503">
    <property type="entry name" value="ATP-synt_Fo_b"/>
    <property type="match status" value="1"/>
</dbReference>
<keyword evidence="1" id="KW-0175">Coiled coil</keyword>
<accession>A0ABN1MP11</accession>
<comment type="caution">
    <text evidence="5">The sequence shown here is derived from an EMBL/GenBank/DDBJ whole genome shotgun (WGS) entry which is preliminary data.</text>
</comment>
<sequence length="969" mass="107362">MAPRTTNGKKKKSIFKRILKWGAISFILLLAALILIPVFYKDKILQLVIKEANKQLTAELSISDFDLTIIKTFPKLTMELNEVKLAGKDDFEGVELVNLKALEAKLDFWSVIGGDQIEIESIKLIEPHVNVKVLQDGRANYDIVKPDSLKTEEEISEPSSFKLALKSYEIRNGEISYLDKPGNMSAVIANLNHSGNGDLTAETVNFETKTTADAITFIMDGVPYLAQVKTDAIVNLLMEFGEKSSKFTLKENEITLNAFKTSYDGYFEMFDDYYDMDLKLDASRSTFKELISLIPSVFRTGYESMLTKGSFALNGMVKGKMTDTELPAWDFNLNVDNASFRYPDLPSGFEKITIRANTKREQGANLDNIKVDIDKFHTEFIGNTIDANLKLRTPMSDPNIGLNLLAKVDLASLEKVMPVAEGESYNGKLDADLKLAGKMSSIDNEQYEDFNAEGWLILKDVLYNSPDLGKEVSVESMHFSFNPKNLALEEMQAKMGNSDFAMKGTIDNYLGYALRDETLTGSFDFKSSMLDLDEIMGLSSSDEESSTASTETATEPAASGSSEDAAGSIPDNIDFNLNTAVAKIKYDGMEIDNFRGNVKLKESVASLNDVQMNTMGGTVGMKGSFDTKNPEKPHINLGYDLKDLDIKQLADNFLTVEKLAPIAKYAQGKISTSLSMEGDMTKDLDINLESLTGSGNFFTNKITVSGFEPLTKLANELKIPKLSSQTLDNVRASFEFEDGKMFVKPFNLKLGKITSDIEGWTSFTTDIDYKMKMNVPKDQVPAEMIKVVEQAIGKVNNVVPQLNVKGLPDIIPVNVNVGGTVMKPVIKTNFKESLMEATGNLKDQVKDLVEDKIEEVKDTVTKVIKDKVEDVKEDLIEQKNKIMADAQKQADKIKAEAKKQADVIRAEADKQAKALVDGAKNPIEKKLREKSAEELRKQADDKAGKLETEAAKQADKIMAEAKARADKLN</sequence>
<keyword evidence="3" id="KW-0472">Membrane</keyword>
<proteinExistence type="predicted"/>
<evidence type="ECO:0000256" key="2">
    <source>
        <dbReference type="SAM" id="MobiDB-lite"/>
    </source>
</evidence>
<gene>
    <name evidence="5" type="ORF">GCM10009118_10270</name>
</gene>
<feature type="compositionally biased region" description="Low complexity" evidence="2">
    <location>
        <begin position="546"/>
        <end position="568"/>
    </location>
</feature>
<evidence type="ECO:0000256" key="3">
    <source>
        <dbReference type="SAM" id="Phobius"/>
    </source>
</evidence>
<feature type="coiled-coil region" evidence="1">
    <location>
        <begin position="865"/>
        <end position="903"/>
    </location>
</feature>
<dbReference type="Pfam" id="PF05170">
    <property type="entry name" value="AsmA"/>
    <property type="match status" value="1"/>
</dbReference>
<dbReference type="PANTHER" id="PTHR30441:SF8">
    <property type="entry name" value="DUF748 DOMAIN-CONTAINING PROTEIN"/>
    <property type="match status" value="1"/>
</dbReference>
<name>A0ABN1MP11_9FLAO</name>
<keyword evidence="3" id="KW-0812">Transmembrane</keyword>
<feature type="region of interest" description="Disordered" evidence="2">
    <location>
        <begin position="538"/>
        <end position="569"/>
    </location>
</feature>
<feature type="compositionally biased region" description="Basic and acidic residues" evidence="2">
    <location>
        <begin position="922"/>
        <end position="951"/>
    </location>
</feature>
<organism evidence="5 6">
    <name type="scientific">Wandonia haliotis</name>
    <dbReference type="NCBI Taxonomy" id="574963"/>
    <lineage>
        <taxon>Bacteria</taxon>
        <taxon>Pseudomonadati</taxon>
        <taxon>Bacteroidota</taxon>
        <taxon>Flavobacteriia</taxon>
        <taxon>Flavobacteriales</taxon>
        <taxon>Crocinitomicaceae</taxon>
        <taxon>Wandonia</taxon>
    </lineage>
</organism>
<dbReference type="InterPro" id="IPR052894">
    <property type="entry name" value="AsmA-related"/>
</dbReference>
<evidence type="ECO:0000259" key="4">
    <source>
        <dbReference type="Pfam" id="PF05170"/>
    </source>
</evidence>
<dbReference type="RefSeq" id="WP_343785520.1">
    <property type="nucleotide sequence ID" value="NZ_BAAAFH010000003.1"/>
</dbReference>
<keyword evidence="6" id="KW-1185">Reference proteome</keyword>
<feature type="region of interest" description="Disordered" evidence="2">
    <location>
        <begin position="917"/>
        <end position="951"/>
    </location>
</feature>
<dbReference type="EMBL" id="BAAAFH010000003">
    <property type="protein sequence ID" value="GAA0874619.1"/>
    <property type="molecule type" value="Genomic_DNA"/>
</dbReference>
<evidence type="ECO:0000313" key="6">
    <source>
        <dbReference type="Proteomes" id="UP001501126"/>
    </source>
</evidence>
<evidence type="ECO:0000256" key="1">
    <source>
        <dbReference type="SAM" id="Coils"/>
    </source>
</evidence>
<feature type="transmembrane region" description="Helical" evidence="3">
    <location>
        <begin position="21"/>
        <end position="40"/>
    </location>
</feature>